<dbReference type="HOGENOM" id="CLU_1696169_0_0_1"/>
<dbReference type="Proteomes" id="UP000053257">
    <property type="component" value="Unassembled WGS sequence"/>
</dbReference>
<gene>
    <name evidence="1" type="ORF">PHLGIDRAFT_123235</name>
</gene>
<organism evidence="1 2">
    <name type="scientific">Phlebiopsis gigantea (strain 11061_1 CR5-6)</name>
    <name type="common">White-rot fungus</name>
    <name type="synonym">Peniophora gigantea</name>
    <dbReference type="NCBI Taxonomy" id="745531"/>
    <lineage>
        <taxon>Eukaryota</taxon>
        <taxon>Fungi</taxon>
        <taxon>Dikarya</taxon>
        <taxon>Basidiomycota</taxon>
        <taxon>Agaricomycotina</taxon>
        <taxon>Agaricomycetes</taxon>
        <taxon>Polyporales</taxon>
        <taxon>Phanerochaetaceae</taxon>
        <taxon>Phlebiopsis</taxon>
    </lineage>
</organism>
<dbReference type="EMBL" id="KN840765">
    <property type="protein sequence ID" value="KIP01580.1"/>
    <property type="molecule type" value="Genomic_DNA"/>
</dbReference>
<proteinExistence type="predicted"/>
<dbReference type="AlphaFoldDB" id="A0A0C3S201"/>
<keyword evidence="2" id="KW-1185">Reference proteome</keyword>
<sequence>MSRSAGGETVPEVFHIDIAVFLDPARGHVDCTRLGTPEAQELAARNEPPLGRERPTAMICRGLSLFQPNACAATLRSHSGARLSFSASSWMTLQGPSSAAGVVGGGIATHCAARRAQGGLVKPGGGQLYVCARNGPAVDPACATALPCLRCQASL</sequence>
<protein>
    <submittedName>
        <fullName evidence="1">Uncharacterized protein</fullName>
    </submittedName>
</protein>
<evidence type="ECO:0000313" key="1">
    <source>
        <dbReference type="EMBL" id="KIP01580.1"/>
    </source>
</evidence>
<reference evidence="1 2" key="1">
    <citation type="journal article" date="2014" name="PLoS Genet.">
        <title>Analysis of the Phlebiopsis gigantea genome, transcriptome and secretome provides insight into its pioneer colonization strategies of wood.</title>
        <authorList>
            <person name="Hori C."/>
            <person name="Ishida T."/>
            <person name="Igarashi K."/>
            <person name="Samejima M."/>
            <person name="Suzuki H."/>
            <person name="Master E."/>
            <person name="Ferreira P."/>
            <person name="Ruiz-Duenas F.J."/>
            <person name="Held B."/>
            <person name="Canessa P."/>
            <person name="Larrondo L.F."/>
            <person name="Schmoll M."/>
            <person name="Druzhinina I.S."/>
            <person name="Kubicek C.P."/>
            <person name="Gaskell J.A."/>
            <person name="Kersten P."/>
            <person name="St John F."/>
            <person name="Glasner J."/>
            <person name="Sabat G."/>
            <person name="Splinter BonDurant S."/>
            <person name="Syed K."/>
            <person name="Yadav J."/>
            <person name="Mgbeahuruike A.C."/>
            <person name="Kovalchuk A."/>
            <person name="Asiegbu F.O."/>
            <person name="Lackner G."/>
            <person name="Hoffmeister D."/>
            <person name="Rencoret J."/>
            <person name="Gutierrez A."/>
            <person name="Sun H."/>
            <person name="Lindquist E."/>
            <person name="Barry K."/>
            <person name="Riley R."/>
            <person name="Grigoriev I.V."/>
            <person name="Henrissat B."/>
            <person name="Kues U."/>
            <person name="Berka R.M."/>
            <person name="Martinez A.T."/>
            <person name="Covert S.F."/>
            <person name="Blanchette R.A."/>
            <person name="Cullen D."/>
        </authorList>
    </citation>
    <scope>NUCLEOTIDE SEQUENCE [LARGE SCALE GENOMIC DNA]</scope>
    <source>
        <strain evidence="1 2">11061_1 CR5-6</strain>
    </source>
</reference>
<accession>A0A0C3S201</accession>
<name>A0A0C3S201_PHLG1</name>
<evidence type="ECO:0000313" key="2">
    <source>
        <dbReference type="Proteomes" id="UP000053257"/>
    </source>
</evidence>